<dbReference type="GO" id="GO:0031419">
    <property type="term" value="F:cobalamin binding"/>
    <property type="evidence" value="ECO:0007669"/>
    <property type="project" value="InterPro"/>
</dbReference>
<name>A4U2W1_9PROT</name>
<evidence type="ECO:0000313" key="9">
    <source>
        <dbReference type="EMBL" id="CAM77218.1"/>
    </source>
</evidence>
<evidence type="ECO:0000256" key="2">
    <source>
        <dbReference type="ARBA" id="ARBA00022691"/>
    </source>
</evidence>
<dbReference type="SMART" id="SM00729">
    <property type="entry name" value="Elp3"/>
    <property type="match status" value="1"/>
</dbReference>
<reference evidence="9" key="1">
    <citation type="journal article" date="2007" name="J. Bacteriol.">
        <title>Comparative genome analysis of four magnetotactic bacteria reveals a complex set of group-specific genes implicated in magnetosome biomineralization and function.</title>
        <authorList>
            <person name="Richter M."/>
            <person name="Kube M."/>
            <person name="Bazylinski D.A."/>
            <person name="Lombardot T."/>
            <person name="Gloeckner F.O."/>
            <person name="Reinhardt R."/>
            <person name="Schueler D."/>
        </authorList>
    </citation>
    <scope>NUCLEOTIDE SEQUENCE</scope>
    <source>
        <strain evidence="9">MSR-1</strain>
    </source>
</reference>
<gene>
    <name evidence="9" type="ORF">MGR_3625</name>
</gene>
<dbReference type="InterPro" id="IPR007197">
    <property type="entry name" value="rSAM"/>
</dbReference>
<protein>
    <submittedName>
        <fullName evidence="9">B12-binding:Radical SAM</fullName>
    </submittedName>
</protein>
<evidence type="ECO:0000256" key="3">
    <source>
        <dbReference type="ARBA" id="ARBA00022723"/>
    </source>
</evidence>
<dbReference type="InterPro" id="IPR034466">
    <property type="entry name" value="Methyltransferase_Class_B"/>
</dbReference>
<dbReference type="SUPFAM" id="SSF102114">
    <property type="entry name" value="Radical SAM enzymes"/>
    <property type="match status" value="1"/>
</dbReference>
<organism evidence="9">
    <name type="scientific">Magnetospirillum gryphiswaldense</name>
    <dbReference type="NCBI Taxonomy" id="55518"/>
    <lineage>
        <taxon>Bacteria</taxon>
        <taxon>Pseudomonadati</taxon>
        <taxon>Pseudomonadota</taxon>
        <taxon>Alphaproteobacteria</taxon>
        <taxon>Rhodospirillales</taxon>
        <taxon>Rhodospirillaceae</taxon>
        <taxon>Magnetospirillum</taxon>
    </lineage>
</organism>
<dbReference type="InterPro" id="IPR006158">
    <property type="entry name" value="Cobalamin-bd"/>
</dbReference>
<dbReference type="Pfam" id="PF02310">
    <property type="entry name" value="B12-binding"/>
    <property type="match status" value="1"/>
</dbReference>
<dbReference type="InterPro" id="IPR006638">
    <property type="entry name" value="Elp3/MiaA/NifB-like_rSAM"/>
</dbReference>
<dbReference type="GO" id="GO:0005829">
    <property type="term" value="C:cytosol"/>
    <property type="evidence" value="ECO:0007669"/>
    <property type="project" value="TreeGrafter"/>
</dbReference>
<sequence>MDNAQVIVGTQASAKHASRPMMRPVNPMKVADALVAFAAPVPGFKVQIVKPFACFSANAYSTATTLPLGPAYLASVLETAGYAVDLVDGLGEGILNITRSPCGQFNYQGLTVDEIIGRLAPDVRVIGVSVMWSQNWVQNRELINAIRQARPDAIIVVGGEHVTALPELTLRDCPAIDVAVTGEGELTLLELVHRIANDRSHEDMDGLCFIRDGQFVNNGFGKRVADFENLPRPAWHLCPVENYFSGMWSMGIGYGRNMIVLATRGCPYQCTFCSNPVMWTTRYLMRPPAHVVDEIEWLVNSYGANSIDFADLTAIVKKEWVIEFCAELKRRNLHINWQLPSGTRSEALDAETVQIIHDAGCKFLVYAPESGSQDTLDRIKKKIKLPTITRSMAAAVSAGHTTKACMIIGFPHERRKHVFQSMLFAAKLGIIGVDDCNISPFTPYPGSELFNELRAEGRIPELDDTYFNSLVTQFDFVTGVAYCRNIPGWEIAIYRFLGMVIFYSLSYLCYPKRIWRVIRGITKNNFSPRSLAEQRVCDYLGRRKLGNKGK</sequence>
<dbReference type="SFLD" id="SFLDG01123">
    <property type="entry name" value="methyltransferase_(Class_B)"/>
    <property type="match status" value="1"/>
</dbReference>
<dbReference type="GO" id="GO:0046872">
    <property type="term" value="F:metal ion binding"/>
    <property type="evidence" value="ECO:0007669"/>
    <property type="project" value="UniProtKB-KW"/>
</dbReference>
<dbReference type="SUPFAM" id="SSF52242">
    <property type="entry name" value="Cobalamin (vitamin B12)-binding domain"/>
    <property type="match status" value="1"/>
</dbReference>
<dbReference type="SFLD" id="SFLDG01082">
    <property type="entry name" value="B12-binding_domain_containing"/>
    <property type="match status" value="1"/>
</dbReference>
<dbReference type="AlphaFoldDB" id="A4U2W1"/>
<evidence type="ECO:0000259" key="8">
    <source>
        <dbReference type="PROSITE" id="PS51918"/>
    </source>
</evidence>
<evidence type="ECO:0000256" key="6">
    <source>
        <dbReference type="SAM" id="Phobius"/>
    </source>
</evidence>
<dbReference type="EMBL" id="CU459003">
    <property type="protein sequence ID" value="CAM77218.1"/>
    <property type="molecule type" value="Genomic_DNA"/>
</dbReference>
<keyword evidence="4" id="KW-0408">Iron</keyword>
<proteinExistence type="predicted"/>
<dbReference type="PANTHER" id="PTHR43409:SF16">
    <property type="entry name" value="SLR0320 PROTEIN"/>
    <property type="match status" value="1"/>
</dbReference>
<feature type="domain" description="B12-binding" evidence="7">
    <location>
        <begin position="51"/>
        <end position="202"/>
    </location>
</feature>
<keyword evidence="6" id="KW-1133">Transmembrane helix</keyword>
<dbReference type="GO" id="GO:0051539">
    <property type="term" value="F:4 iron, 4 sulfur cluster binding"/>
    <property type="evidence" value="ECO:0007669"/>
    <property type="project" value="UniProtKB-KW"/>
</dbReference>
<keyword evidence="3" id="KW-0479">Metal-binding</keyword>
<dbReference type="Gene3D" id="3.40.50.280">
    <property type="entry name" value="Cobalamin-binding domain"/>
    <property type="match status" value="1"/>
</dbReference>
<dbReference type="CDD" id="cd01335">
    <property type="entry name" value="Radical_SAM"/>
    <property type="match status" value="1"/>
</dbReference>
<evidence type="ECO:0000256" key="1">
    <source>
        <dbReference type="ARBA" id="ARBA00001966"/>
    </source>
</evidence>
<evidence type="ECO:0000259" key="7">
    <source>
        <dbReference type="PROSITE" id="PS51332"/>
    </source>
</evidence>
<dbReference type="InterPro" id="IPR023404">
    <property type="entry name" value="rSAM_horseshoe"/>
</dbReference>
<keyword evidence="5" id="KW-0411">Iron-sulfur</keyword>
<dbReference type="SFLD" id="SFLDS00029">
    <property type="entry name" value="Radical_SAM"/>
    <property type="match status" value="1"/>
</dbReference>
<dbReference type="PROSITE" id="PS51918">
    <property type="entry name" value="RADICAL_SAM"/>
    <property type="match status" value="1"/>
</dbReference>
<dbReference type="InterPro" id="IPR051198">
    <property type="entry name" value="BchE-like"/>
</dbReference>
<accession>A4U2W1</accession>
<dbReference type="PROSITE" id="PS51332">
    <property type="entry name" value="B12_BINDING"/>
    <property type="match status" value="1"/>
</dbReference>
<comment type="cofactor">
    <cofactor evidence="1">
        <name>[4Fe-4S] cluster</name>
        <dbReference type="ChEBI" id="CHEBI:49883"/>
    </cofactor>
</comment>
<evidence type="ECO:0000256" key="5">
    <source>
        <dbReference type="ARBA" id="ARBA00023014"/>
    </source>
</evidence>
<feature type="domain" description="Radical SAM core" evidence="8">
    <location>
        <begin position="252"/>
        <end position="490"/>
    </location>
</feature>
<keyword evidence="2" id="KW-0949">S-adenosyl-L-methionine</keyword>
<dbReference type="CDD" id="cd02068">
    <property type="entry name" value="radical_SAM_B12_BD"/>
    <property type="match status" value="1"/>
</dbReference>
<keyword evidence="6" id="KW-0812">Transmembrane</keyword>
<dbReference type="Gene3D" id="3.80.30.20">
    <property type="entry name" value="tm_1862 like domain"/>
    <property type="match status" value="1"/>
</dbReference>
<evidence type="ECO:0000256" key="4">
    <source>
        <dbReference type="ARBA" id="ARBA00023004"/>
    </source>
</evidence>
<dbReference type="Pfam" id="PF04055">
    <property type="entry name" value="Radical_SAM"/>
    <property type="match status" value="1"/>
</dbReference>
<dbReference type="PANTHER" id="PTHR43409">
    <property type="entry name" value="ANAEROBIC MAGNESIUM-PROTOPORPHYRIN IX MONOMETHYL ESTER CYCLASE-RELATED"/>
    <property type="match status" value="1"/>
</dbReference>
<dbReference type="RefSeq" id="WP_106003099.1">
    <property type="nucleotide sequence ID" value="NZ_CP027527.1"/>
</dbReference>
<dbReference type="InterPro" id="IPR036724">
    <property type="entry name" value="Cobalamin-bd_sf"/>
</dbReference>
<keyword evidence="6" id="KW-0472">Membrane</keyword>
<dbReference type="InterPro" id="IPR058240">
    <property type="entry name" value="rSAM_sf"/>
</dbReference>
<feature type="transmembrane region" description="Helical" evidence="6">
    <location>
        <begin position="492"/>
        <end position="510"/>
    </location>
</feature>
<dbReference type="GO" id="GO:0003824">
    <property type="term" value="F:catalytic activity"/>
    <property type="evidence" value="ECO:0007669"/>
    <property type="project" value="InterPro"/>
</dbReference>